<name>A0ABQ9Z6L8_9CRUS</name>
<accession>A0ABQ9Z6L8</accession>
<proteinExistence type="predicted"/>
<protein>
    <submittedName>
        <fullName evidence="1">Uncharacterized protein</fullName>
    </submittedName>
</protein>
<evidence type="ECO:0000313" key="2">
    <source>
        <dbReference type="Proteomes" id="UP001234178"/>
    </source>
</evidence>
<organism evidence="1 2">
    <name type="scientific">Daphnia magna</name>
    <dbReference type="NCBI Taxonomy" id="35525"/>
    <lineage>
        <taxon>Eukaryota</taxon>
        <taxon>Metazoa</taxon>
        <taxon>Ecdysozoa</taxon>
        <taxon>Arthropoda</taxon>
        <taxon>Crustacea</taxon>
        <taxon>Branchiopoda</taxon>
        <taxon>Diplostraca</taxon>
        <taxon>Cladocera</taxon>
        <taxon>Anomopoda</taxon>
        <taxon>Daphniidae</taxon>
        <taxon>Daphnia</taxon>
    </lineage>
</organism>
<sequence length="100" mass="11626">MSWGKRLSVTLNSSAKIKVGTEQKGCRPIAIENKEEIENDKEGWALKPTSLPYVFVWKFREGKKKTLPVGYEDDANRVERSYWVPFMDENCFEISNDFCD</sequence>
<dbReference type="Proteomes" id="UP001234178">
    <property type="component" value="Unassembled WGS sequence"/>
</dbReference>
<dbReference type="EMBL" id="JAOYFB010000002">
    <property type="protein sequence ID" value="KAK4008538.1"/>
    <property type="molecule type" value="Genomic_DNA"/>
</dbReference>
<comment type="caution">
    <text evidence="1">The sequence shown here is derived from an EMBL/GenBank/DDBJ whole genome shotgun (WGS) entry which is preliminary data.</text>
</comment>
<keyword evidence="2" id="KW-1185">Reference proteome</keyword>
<reference evidence="1 2" key="1">
    <citation type="journal article" date="2023" name="Nucleic Acids Res.">
        <title>The hologenome of Daphnia magna reveals possible DNA methylation and microbiome-mediated evolution of the host genome.</title>
        <authorList>
            <person name="Chaturvedi A."/>
            <person name="Li X."/>
            <person name="Dhandapani V."/>
            <person name="Marshall H."/>
            <person name="Kissane S."/>
            <person name="Cuenca-Cambronero M."/>
            <person name="Asole G."/>
            <person name="Calvet F."/>
            <person name="Ruiz-Romero M."/>
            <person name="Marangio P."/>
            <person name="Guigo R."/>
            <person name="Rago D."/>
            <person name="Mirbahai L."/>
            <person name="Eastwood N."/>
            <person name="Colbourne J.K."/>
            <person name="Zhou J."/>
            <person name="Mallon E."/>
            <person name="Orsini L."/>
        </authorList>
    </citation>
    <scope>NUCLEOTIDE SEQUENCE [LARGE SCALE GENOMIC DNA]</scope>
    <source>
        <strain evidence="1">LRV0_1</strain>
    </source>
</reference>
<gene>
    <name evidence="1" type="ORF">OUZ56_013672</name>
</gene>
<evidence type="ECO:0000313" key="1">
    <source>
        <dbReference type="EMBL" id="KAK4008538.1"/>
    </source>
</evidence>